<dbReference type="AlphaFoldDB" id="A0AAW3EB72"/>
<keyword evidence="4" id="KW-1185">Reference proteome</keyword>
<reference evidence="3 4" key="1">
    <citation type="submission" date="2014-08" db="EMBL/GenBank/DDBJ databases">
        <title>Genome sequences of NCPPB Pectobacterium isolates.</title>
        <authorList>
            <person name="Glover R.H."/>
            <person name="Sapp M."/>
            <person name="Elphinstone J."/>
        </authorList>
    </citation>
    <scope>NUCLEOTIDE SEQUENCE [LARGE SCALE GENOMIC DNA]</scope>
    <source>
        <strain evidence="1 3">NCPPB 3701</strain>
        <strain evidence="2 4">NCPPB3702</strain>
    </source>
</reference>
<proteinExistence type="predicted"/>
<comment type="caution">
    <text evidence="1">The sequence shown here is derived from an EMBL/GenBank/DDBJ whole genome shotgun (WGS) entry which is preliminary data.</text>
</comment>
<dbReference type="InterPro" id="IPR027417">
    <property type="entry name" value="P-loop_NTPase"/>
</dbReference>
<sequence>MKLTSEKSWADLCQERYLWAEESFVTFLQKFDAQRLIQSADNANRQVSVILYGPAQVGKTSLILTLLGIRDDCFTELNTLLRGEQGLGTMSTARTYRYRMAKDDFWYFSHREYGATRFSDKEAKVIFADFRQAVEQGEREFDSVDVFLPRRFFDPKLQSSAQLLIRDLPGTHSTNANEQYYVNMLASRYLASADVVLLTGKADALAFLKPEELDNALLNDWHWQRHRYKIVLTRAYSDATLQRFIKQKRFDKKAMRIFLLQQINTMDLGLPESISELIYPVECGHSWLAINAKDDEFARQCRDLRRDVLQDLLDSLHQASNPLSRLRSGYALPHIIKQQIAVEKELYETENALLQKQLSRLGEYVDMYEKRVSSNRDNHLRLQVKLQALLQKREDALSTDFREHSNAFQIISQSSLGYLKSQIYASRETNTKRWNDLLEIYQLPLERVPEMPNLERVLKRLNGYLFETYFREKTRQNDQYEIEEAGFKDANCLTYIFHERIKVKFGAEERALNNKIAKNERAACRLVRIVEQLSKKMVHTQSRLFQIKQELGVSLTLYFQRYKESKNFSKVIVSAKNTRAREIECNAKKPNITRSERLAWVLMYRALKNDFDYVKSLDEESTKVE</sequence>
<dbReference type="RefSeq" id="WP_005974594.1">
    <property type="nucleotide sequence ID" value="NZ_JQHP01000019.1"/>
</dbReference>
<accession>A0AAW3EB72</accession>
<dbReference type="SUPFAM" id="SSF52540">
    <property type="entry name" value="P-loop containing nucleoside triphosphate hydrolases"/>
    <property type="match status" value="1"/>
</dbReference>
<evidence type="ECO:0000313" key="2">
    <source>
        <dbReference type="EMBL" id="KGA26345.1"/>
    </source>
</evidence>
<dbReference type="Proteomes" id="UP000029257">
    <property type="component" value="Unassembled WGS sequence"/>
</dbReference>
<evidence type="ECO:0000313" key="4">
    <source>
        <dbReference type="Proteomes" id="UP000029436"/>
    </source>
</evidence>
<dbReference type="Gene3D" id="3.40.50.300">
    <property type="entry name" value="P-loop containing nucleotide triphosphate hydrolases"/>
    <property type="match status" value="1"/>
</dbReference>
<dbReference type="EMBL" id="JQOH01000018">
    <property type="protein sequence ID" value="KGA26345.1"/>
    <property type="molecule type" value="Genomic_DNA"/>
</dbReference>
<organism evidence="1 3">
    <name type="scientific">Pectobacterium wasabiae</name>
    <dbReference type="NCBI Taxonomy" id="55208"/>
    <lineage>
        <taxon>Bacteria</taxon>
        <taxon>Pseudomonadati</taxon>
        <taxon>Pseudomonadota</taxon>
        <taxon>Gammaproteobacteria</taxon>
        <taxon>Enterobacterales</taxon>
        <taxon>Pectobacteriaceae</taxon>
        <taxon>Pectobacterium</taxon>
    </lineage>
</organism>
<name>A0AAW3EB72_9GAMM</name>
<protein>
    <submittedName>
        <fullName evidence="1">Uncharacterized protein</fullName>
    </submittedName>
</protein>
<evidence type="ECO:0000313" key="3">
    <source>
        <dbReference type="Proteomes" id="UP000029257"/>
    </source>
</evidence>
<dbReference type="EMBL" id="JQHP01000019">
    <property type="protein sequence ID" value="KFX01460.1"/>
    <property type="molecule type" value="Genomic_DNA"/>
</dbReference>
<gene>
    <name evidence="1" type="ORF">JV38_22325</name>
    <name evidence="2" type="ORF">KU73_21985</name>
</gene>
<dbReference type="Proteomes" id="UP000029436">
    <property type="component" value="Unassembled WGS sequence"/>
</dbReference>
<evidence type="ECO:0000313" key="1">
    <source>
        <dbReference type="EMBL" id="KFX01460.1"/>
    </source>
</evidence>